<evidence type="ECO:0000313" key="1">
    <source>
        <dbReference type="EMBL" id="CAE8582067.1"/>
    </source>
</evidence>
<dbReference type="Proteomes" id="UP000654075">
    <property type="component" value="Unassembled WGS sequence"/>
</dbReference>
<dbReference type="EMBL" id="CAJNNV010027474">
    <property type="protein sequence ID" value="CAE8620491.1"/>
    <property type="molecule type" value="Genomic_DNA"/>
</dbReference>
<organism evidence="1 3">
    <name type="scientific">Polarella glacialis</name>
    <name type="common">Dinoflagellate</name>
    <dbReference type="NCBI Taxonomy" id="89957"/>
    <lineage>
        <taxon>Eukaryota</taxon>
        <taxon>Sar</taxon>
        <taxon>Alveolata</taxon>
        <taxon>Dinophyceae</taxon>
        <taxon>Suessiales</taxon>
        <taxon>Suessiaceae</taxon>
        <taxon>Polarella</taxon>
    </lineage>
</organism>
<reference evidence="1" key="1">
    <citation type="submission" date="2021-02" db="EMBL/GenBank/DDBJ databases">
        <authorList>
            <person name="Dougan E. K."/>
            <person name="Rhodes N."/>
            <person name="Thang M."/>
            <person name="Chan C."/>
        </authorList>
    </citation>
    <scope>NUCLEOTIDE SEQUENCE</scope>
</reference>
<keyword evidence="3" id="KW-1185">Reference proteome</keyword>
<dbReference type="EMBL" id="CAJNNV010000283">
    <property type="protein sequence ID" value="CAE8582067.1"/>
    <property type="molecule type" value="Genomic_DNA"/>
</dbReference>
<accession>A0A813D943</accession>
<evidence type="ECO:0000313" key="3">
    <source>
        <dbReference type="Proteomes" id="UP000654075"/>
    </source>
</evidence>
<sequence>MPVKSWAPVIPALVSWVQANQRLPSRSSTEPWELVLLSRLQRLRARFLQRSKFNILTQEELNLLEAVPLIYGYVTMPFKSWASAIPALVSWGQANQRLPSHSSTEPTEHVQYRRLTHSRSRFLQRSKLKVFTQEELQLLEAVPLIYGYVTKPFKSWASAIPDMVSWVQANQRLPSRSSKEPTEHVQLSRLQHLRLKFLQRSKFNILTQEELQLLEALLEAVPLIYGYVTKPPRPPPLPAIPALVSWGQAN</sequence>
<proteinExistence type="predicted"/>
<evidence type="ECO:0000313" key="2">
    <source>
        <dbReference type="EMBL" id="CAE8620491.1"/>
    </source>
</evidence>
<gene>
    <name evidence="1" type="ORF">PGLA1383_LOCUS1072</name>
    <name evidence="2" type="ORF">PGLA1383_LOCUS38048</name>
</gene>
<name>A0A813D943_POLGL</name>
<protein>
    <submittedName>
        <fullName evidence="1">Uncharacterized protein</fullName>
    </submittedName>
</protein>
<dbReference type="AlphaFoldDB" id="A0A813D943"/>
<comment type="caution">
    <text evidence="1">The sequence shown here is derived from an EMBL/GenBank/DDBJ whole genome shotgun (WGS) entry which is preliminary data.</text>
</comment>